<evidence type="ECO:0000313" key="1">
    <source>
        <dbReference type="EMBL" id="KQH78055.1"/>
    </source>
</evidence>
<dbReference type="Proteomes" id="UP000051677">
    <property type="component" value="Unassembled WGS sequence"/>
</dbReference>
<organism evidence="1 2">
    <name type="scientific">Mycobacterium gordonae</name>
    <dbReference type="NCBI Taxonomy" id="1778"/>
    <lineage>
        <taxon>Bacteria</taxon>
        <taxon>Bacillati</taxon>
        <taxon>Actinomycetota</taxon>
        <taxon>Actinomycetes</taxon>
        <taxon>Mycobacteriales</taxon>
        <taxon>Mycobacteriaceae</taxon>
        <taxon>Mycobacterium</taxon>
    </lineage>
</organism>
<evidence type="ECO:0000313" key="2">
    <source>
        <dbReference type="Proteomes" id="UP000051677"/>
    </source>
</evidence>
<gene>
    <name evidence="1" type="ORF">AO501_20075</name>
</gene>
<dbReference type="EMBL" id="LKTM01000246">
    <property type="protein sequence ID" value="KQH78055.1"/>
    <property type="molecule type" value="Genomic_DNA"/>
</dbReference>
<sequence length="242" mass="27405">MNDDLSLKLEPSDGHVLGPISAKALVFNDVWMPPRDSLSWRTVLSLDRAEIAFYLTEARIAYICANYSKRRVRVRGSTTVGDAIASRKASKTVENTALAGQLRFPWIKHWEWYGTSLRLFGEEQENTNWPEPMRWPLSVTIELRRREDVLAASDVLMTRILAYRLVDRSPKDESTMQQLRDLWHGRTVLAPRPASVDGFCGLENSRKFGIPGCLPWGHGADYVPPAPPSQLLEADSWGNQDL</sequence>
<comment type="caution">
    <text evidence="1">The sequence shown here is derived from an EMBL/GenBank/DDBJ whole genome shotgun (WGS) entry which is preliminary data.</text>
</comment>
<reference evidence="1 2" key="1">
    <citation type="submission" date="2015-10" db="EMBL/GenBank/DDBJ databases">
        <title>Mycobacterium gordonae draft genome assembly.</title>
        <authorList>
            <person name="Ustinova V."/>
            <person name="Smirnova T."/>
            <person name="Blagodatskikh K."/>
            <person name="Varlamov D."/>
            <person name="Larionova E."/>
            <person name="Chernousova L."/>
        </authorList>
    </citation>
    <scope>NUCLEOTIDE SEQUENCE [LARGE SCALE GENOMIC DNA]</scope>
    <source>
        <strain evidence="1 2">CTRI 14-8773</strain>
    </source>
</reference>
<protein>
    <submittedName>
        <fullName evidence="1">Uncharacterized protein</fullName>
    </submittedName>
</protein>
<dbReference type="STRING" id="1778.A9W97_29210"/>
<accession>A0A0Q2ME71</accession>
<proteinExistence type="predicted"/>
<dbReference type="AlphaFoldDB" id="A0A0Q2ME71"/>
<name>A0A0Q2ME71_MYCGO</name>